<keyword evidence="2" id="KW-1185">Reference proteome</keyword>
<protein>
    <submittedName>
        <fullName evidence="1">NAD(P)/FAD-dependent oxidoreductase</fullName>
    </submittedName>
</protein>
<evidence type="ECO:0000313" key="2">
    <source>
        <dbReference type="Proteomes" id="UP001163223"/>
    </source>
</evidence>
<reference evidence="1" key="1">
    <citation type="submission" date="2022-11" db="EMBL/GenBank/DDBJ databases">
        <title>beta-Carotene-producing bacterium, Jeongeuplla avenae sp. nov., alleviates the salt stress of Arabidopsis seedlings.</title>
        <authorList>
            <person name="Jiang L."/>
            <person name="Lee J."/>
        </authorList>
    </citation>
    <scope>NUCLEOTIDE SEQUENCE</scope>
    <source>
        <strain evidence="1">DY_R2A_6</strain>
    </source>
</reference>
<name>A0ACD4NW31_9HYPH</name>
<sequence>MADDVNLLELKHLSLDGTYDCLIVGAGPAGLTAAVYLSRFRRSVVVVDTGTSRASRIPMSHNIPGFADGITGPDILRRHNEQAAVYGIVPRVGDVDTLQAESEGFACLVAAENGERATMRARTVLLATGVQDNEPDMPDLAAAISAGLIRICPVCDAFEAMDNDIAVLGDGAGAVAEAIFMRTYSDRVTLLLTEGARCSSPEDQAKLANHGIGVVEGRVAALVREDDERMIVRTIGGDRLRYDTIYAALGSRARSALAAQLGAELDGACDAIVVDQHQRASVPGLWAAGDVASSLNQVAVAWGQAAVAATDIHNHLRGGGTSDR</sequence>
<dbReference type="EMBL" id="CP113520">
    <property type="protein sequence ID" value="WAJ31255.1"/>
    <property type="molecule type" value="Genomic_DNA"/>
</dbReference>
<dbReference type="Proteomes" id="UP001163223">
    <property type="component" value="Chromosome"/>
</dbReference>
<gene>
    <name evidence="1" type="ORF">OXU80_14065</name>
</gene>
<organism evidence="1 2">
    <name type="scientific">Antarcticirhabdus aurantiaca</name>
    <dbReference type="NCBI Taxonomy" id="2606717"/>
    <lineage>
        <taxon>Bacteria</taxon>
        <taxon>Pseudomonadati</taxon>
        <taxon>Pseudomonadota</taxon>
        <taxon>Alphaproteobacteria</taxon>
        <taxon>Hyphomicrobiales</taxon>
        <taxon>Aurantimonadaceae</taxon>
        <taxon>Antarcticirhabdus</taxon>
    </lineage>
</organism>
<proteinExistence type="predicted"/>
<evidence type="ECO:0000313" key="1">
    <source>
        <dbReference type="EMBL" id="WAJ31255.1"/>
    </source>
</evidence>
<accession>A0ACD4NW31</accession>